<accession>A0A8J8Q7B2</accession>
<dbReference type="RefSeq" id="WP_148858305.1">
    <property type="nucleotide sequence ID" value="NZ_PHNJ01000005.1"/>
</dbReference>
<reference evidence="1" key="1">
    <citation type="submission" date="2017-11" db="EMBL/GenBank/DDBJ databases">
        <authorList>
            <person name="Kajale S.C."/>
            <person name="Sharma A."/>
        </authorList>
    </citation>
    <scope>NUCLEOTIDE SEQUENCE</scope>
    <source>
        <strain evidence="1">LS1_42</strain>
    </source>
</reference>
<proteinExistence type="predicted"/>
<dbReference type="AlphaFoldDB" id="A0A8J8Q7B2"/>
<evidence type="ECO:0000313" key="2">
    <source>
        <dbReference type="Proteomes" id="UP000766904"/>
    </source>
</evidence>
<dbReference type="OrthoDB" id="179461at2157"/>
<keyword evidence="2" id="KW-1185">Reference proteome</keyword>
<gene>
    <name evidence="1" type="ORF">CV102_12425</name>
</gene>
<evidence type="ECO:0000313" key="1">
    <source>
        <dbReference type="EMBL" id="TYL38595.1"/>
    </source>
</evidence>
<dbReference type="Proteomes" id="UP000766904">
    <property type="component" value="Unassembled WGS sequence"/>
</dbReference>
<organism evidence="1 2">
    <name type="scientific">Natronococcus pandeyae</name>
    <dbReference type="NCBI Taxonomy" id="2055836"/>
    <lineage>
        <taxon>Archaea</taxon>
        <taxon>Methanobacteriati</taxon>
        <taxon>Methanobacteriota</taxon>
        <taxon>Stenosarchaea group</taxon>
        <taxon>Halobacteria</taxon>
        <taxon>Halobacteriales</taxon>
        <taxon>Natrialbaceae</taxon>
        <taxon>Natronococcus</taxon>
    </lineage>
</organism>
<dbReference type="InterPro" id="IPR055924">
    <property type="entry name" value="DUF7501"/>
</dbReference>
<dbReference type="Pfam" id="PF24333">
    <property type="entry name" value="DUF7501"/>
    <property type="match status" value="1"/>
</dbReference>
<sequence length="60" mass="6503">MSVNTTTTWSDPGTCPFCGSELSDPGAGFIDHIDENDGCETDFDNWRTNLADDLTGEWSG</sequence>
<comment type="caution">
    <text evidence="1">The sequence shown here is derived from an EMBL/GenBank/DDBJ whole genome shotgun (WGS) entry which is preliminary data.</text>
</comment>
<protein>
    <submittedName>
        <fullName evidence="1">Uncharacterized protein</fullName>
    </submittedName>
</protein>
<dbReference type="EMBL" id="PHNJ01000005">
    <property type="protein sequence ID" value="TYL38595.1"/>
    <property type="molecule type" value="Genomic_DNA"/>
</dbReference>
<name>A0A8J8Q7B2_9EURY</name>